<dbReference type="InterPro" id="IPR050950">
    <property type="entry name" value="HTH-type_LysR_regulators"/>
</dbReference>
<evidence type="ECO:0000256" key="1">
    <source>
        <dbReference type="ARBA" id="ARBA00009437"/>
    </source>
</evidence>
<dbReference type="Pfam" id="PF03466">
    <property type="entry name" value="LysR_substrate"/>
    <property type="match status" value="1"/>
</dbReference>
<dbReference type="GO" id="GO:0003700">
    <property type="term" value="F:DNA-binding transcription factor activity"/>
    <property type="evidence" value="ECO:0007669"/>
    <property type="project" value="InterPro"/>
</dbReference>
<dbReference type="EMBL" id="LNQP01000074">
    <property type="protein sequence ID" value="KSU86636.1"/>
    <property type="molecule type" value="Genomic_DNA"/>
</dbReference>
<dbReference type="PROSITE" id="PS50931">
    <property type="entry name" value="HTH_LYSR"/>
    <property type="match status" value="1"/>
</dbReference>
<dbReference type="InterPro" id="IPR005119">
    <property type="entry name" value="LysR_subst-bd"/>
</dbReference>
<gene>
    <name evidence="6" type="ORF">AS180_17590</name>
</gene>
<dbReference type="GeneID" id="93682882"/>
<comment type="caution">
    <text evidence="6">The sequence shown here is derived from an EMBL/GenBank/DDBJ whole genome shotgun (WGS) entry which is preliminary data.</text>
</comment>
<dbReference type="InterPro" id="IPR036390">
    <property type="entry name" value="WH_DNA-bd_sf"/>
</dbReference>
<sequence>MDIRELQHFMEVVNQKSFTKAASAIHLSQPALSKIVKKLEEELGVDLFDRSTRKLTLTDAGQVVYNQSQKLVSTLHELHALLDDLRHLPTGEIKIGIPPLIGTIVFPMIAKKFTKKHPQVTLELVELGAKRIVELVESEQVDLGIIVLPVQNPMFHIYPFVQEEFNLYIHHKHPLAQKQVVSLSELKEEPFILFSKDFSLHDRIIHECIEAGFQPKIAYESSQWDLIIELVASELGIAILPKSVYPKINNPLIRSIPISSPTPMWELGIILKKERYMSFATRELLSFLVDEEIILPSHMMKKEEAQNLPTP</sequence>
<dbReference type="PRINTS" id="PR00039">
    <property type="entry name" value="HTHLYSR"/>
</dbReference>
<evidence type="ECO:0000256" key="4">
    <source>
        <dbReference type="ARBA" id="ARBA00023163"/>
    </source>
</evidence>
<feature type="domain" description="HTH lysR-type" evidence="5">
    <location>
        <begin position="1"/>
        <end position="58"/>
    </location>
</feature>
<organism evidence="6 7">
    <name type="scientific">Priestia veravalensis</name>
    <dbReference type="NCBI Taxonomy" id="1414648"/>
    <lineage>
        <taxon>Bacteria</taxon>
        <taxon>Bacillati</taxon>
        <taxon>Bacillota</taxon>
        <taxon>Bacilli</taxon>
        <taxon>Bacillales</taxon>
        <taxon>Bacillaceae</taxon>
        <taxon>Priestia</taxon>
    </lineage>
</organism>
<dbReference type="GO" id="GO:0003677">
    <property type="term" value="F:DNA binding"/>
    <property type="evidence" value="ECO:0007669"/>
    <property type="project" value="UniProtKB-KW"/>
</dbReference>
<dbReference type="Gene3D" id="3.40.190.290">
    <property type="match status" value="1"/>
</dbReference>
<dbReference type="PANTHER" id="PTHR30419">
    <property type="entry name" value="HTH-TYPE TRANSCRIPTIONAL REGULATOR YBHD"/>
    <property type="match status" value="1"/>
</dbReference>
<evidence type="ECO:0000256" key="2">
    <source>
        <dbReference type="ARBA" id="ARBA00023015"/>
    </source>
</evidence>
<evidence type="ECO:0000259" key="5">
    <source>
        <dbReference type="PROSITE" id="PS50931"/>
    </source>
</evidence>
<dbReference type="InterPro" id="IPR036388">
    <property type="entry name" value="WH-like_DNA-bd_sf"/>
</dbReference>
<dbReference type="Gene3D" id="1.10.10.10">
    <property type="entry name" value="Winged helix-like DNA-binding domain superfamily/Winged helix DNA-binding domain"/>
    <property type="match status" value="1"/>
</dbReference>
<dbReference type="GO" id="GO:0005829">
    <property type="term" value="C:cytosol"/>
    <property type="evidence" value="ECO:0007669"/>
    <property type="project" value="TreeGrafter"/>
</dbReference>
<proteinExistence type="inferred from homology"/>
<evidence type="ECO:0000256" key="3">
    <source>
        <dbReference type="ARBA" id="ARBA00023125"/>
    </source>
</evidence>
<dbReference type="Pfam" id="PF00126">
    <property type="entry name" value="HTH_1"/>
    <property type="match status" value="1"/>
</dbReference>
<dbReference type="FunFam" id="1.10.10.10:FF:000001">
    <property type="entry name" value="LysR family transcriptional regulator"/>
    <property type="match status" value="1"/>
</dbReference>
<evidence type="ECO:0000313" key="7">
    <source>
        <dbReference type="Proteomes" id="UP000053681"/>
    </source>
</evidence>
<dbReference type="InterPro" id="IPR000847">
    <property type="entry name" value="LysR_HTH_N"/>
</dbReference>
<reference evidence="6 7" key="1">
    <citation type="submission" date="2015-11" db="EMBL/GenBank/DDBJ databases">
        <title>Bacillus caseinolyticus sp nov.</title>
        <authorList>
            <person name="Dastager S.G."/>
            <person name="Mawlankar R."/>
        </authorList>
    </citation>
    <scope>NUCLEOTIDE SEQUENCE [LARGE SCALE GENOMIC DNA]</scope>
    <source>
        <strain evidence="6 7">SGD-V-76</strain>
    </source>
</reference>
<dbReference type="PANTHER" id="PTHR30419:SF8">
    <property type="entry name" value="NITROGEN ASSIMILATION TRANSCRIPTIONAL ACTIVATOR-RELATED"/>
    <property type="match status" value="1"/>
</dbReference>
<evidence type="ECO:0000313" key="6">
    <source>
        <dbReference type="EMBL" id="KSU86636.1"/>
    </source>
</evidence>
<dbReference type="SUPFAM" id="SSF53850">
    <property type="entry name" value="Periplasmic binding protein-like II"/>
    <property type="match status" value="1"/>
</dbReference>
<dbReference type="Proteomes" id="UP000053681">
    <property type="component" value="Unassembled WGS sequence"/>
</dbReference>
<keyword evidence="4" id="KW-0804">Transcription</keyword>
<keyword evidence="2" id="KW-0805">Transcription regulation</keyword>
<name>A0A0V8JI42_9BACI</name>
<protein>
    <submittedName>
        <fullName evidence="6">LysR family transcriptional regulator</fullName>
    </submittedName>
</protein>
<dbReference type="RefSeq" id="WP_062687217.1">
    <property type="nucleotide sequence ID" value="NZ_KQ758689.1"/>
</dbReference>
<dbReference type="SUPFAM" id="SSF46785">
    <property type="entry name" value="Winged helix' DNA-binding domain"/>
    <property type="match status" value="1"/>
</dbReference>
<keyword evidence="7" id="KW-1185">Reference proteome</keyword>
<keyword evidence="3" id="KW-0238">DNA-binding</keyword>
<comment type="similarity">
    <text evidence="1">Belongs to the LysR transcriptional regulatory family.</text>
</comment>
<accession>A0A0V8JI42</accession>
<dbReference type="AlphaFoldDB" id="A0A0V8JI42"/>
<dbReference type="CDD" id="cd08438">
    <property type="entry name" value="PBP2_CidR"/>
    <property type="match status" value="1"/>
</dbReference>